<reference evidence="1 2" key="1">
    <citation type="journal article" date="2007" name="PLoS ONE">
        <title>Molecular analysis of a leprosy immunotherapeutic bacillus provides insights into Mycobacterium evolution.</title>
        <authorList>
            <person name="Ahmed N."/>
            <person name="Saini V."/>
            <person name="Raghuvanshi S."/>
            <person name="Khurana J.P."/>
            <person name="Tyagi A.K."/>
            <person name="Tyagi A.K."/>
            <person name="Hasnain S.E."/>
        </authorList>
    </citation>
    <scope>NUCLEOTIDE SEQUENCE [LARGE SCALE GENOMIC DNA]</scope>
    <source>
        <strain evidence="1">MTCC 9506</strain>
    </source>
</reference>
<evidence type="ECO:0000313" key="1">
    <source>
        <dbReference type="EMBL" id="AFS14395.1"/>
    </source>
</evidence>
<evidence type="ECO:0000313" key="2">
    <source>
        <dbReference type="Proteomes" id="UP000007329"/>
    </source>
</evidence>
<reference evidence="1 2" key="2">
    <citation type="journal article" date="2012" name="Nucleic Acids Res.">
        <title>Massive gene acquisitions in Mycobacterium indicus pranii provide a perspective on mycobacterial evolution.</title>
        <authorList>
            <person name="Saini V."/>
            <person name="Raghuvanshi S."/>
            <person name="Khurana J.P."/>
            <person name="Ahmed N."/>
            <person name="Hasnain S.E."/>
            <person name="Tyagi A.K."/>
            <person name="Tyagi A.K."/>
        </authorList>
    </citation>
    <scope>NUCLEOTIDE SEQUENCE [LARGE SCALE GENOMIC DNA]</scope>
    <source>
        <strain evidence="2">DSM 45239 / MTCC 9506</strain>
    </source>
</reference>
<name>J9WBM6_MYCIP</name>
<dbReference type="RefSeq" id="WP_014941887.1">
    <property type="nucleotide sequence ID" value="NC_018612.1"/>
</dbReference>
<organism evidence="1 2">
    <name type="scientific">Mycobacterium indicus pranii (strain DSM 45239 / MTCC 9506)</name>
    <dbReference type="NCBI Taxonomy" id="1232724"/>
    <lineage>
        <taxon>Bacteria</taxon>
        <taxon>Bacillati</taxon>
        <taxon>Actinomycetota</taxon>
        <taxon>Actinomycetes</taxon>
        <taxon>Mycobacteriales</taxon>
        <taxon>Mycobacteriaceae</taxon>
        <taxon>Mycobacterium</taxon>
        <taxon>Mycobacterium avium complex (MAC)</taxon>
    </lineage>
</organism>
<dbReference type="HOGENOM" id="CLU_3082042_0_0_11"/>
<dbReference type="AlphaFoldDB" id="J9WBM6"/>
<dbReference type="KEGG" id="mid:MIP_03485"/>
<sequence>MDAVTARLIYIEGPFGLGWRRWRDSEERYTRRNIRLLLQALIAAGICRNTSP</sequence>
<dbReference type="EMBL" id="CP002275">
    <property type="protein sequence ID" value="AFS14395.1"/>
    <property type="molecule type" value="Genomic_DNA"/>
</dbReference>
<dbReference type="Proteomes" id="UP000007329">
    <property type="component" value="Chromosome"/>
</dbReference>
<proteinExistence type="predicted"/>
<dbReference type="PATRIC" id="fig|1232724.3.peg.2424"/>
<protein>
    <submittedName>
        <fullName evidence="1">Uncharacterized protein</fullName>
    </submittedName>
</protein>
<gene>
    <name evidence="1" type="ORF">MIP_03485</name>
</gene>
<accession>J9WBM6</accession>